<protein>
    <submittedName>
        <fullName evidence="2">Uncharacterized protein</fullName>
    </submittedName>
</protein>
<organism evidence="2 3">
    <name type="scientific">Acorus calamus</name>
    <name type="common">Sweet flag</name>
    <dbReference type="NCBI Taxonomy" id="4465"/>
    <lineage>
        <taxon>Eukaryota</taxon>
        <taxon>Viridiplantae</taxon>
        <taxon>Streptophyta</taxon>
        <taxon>Embryophyta</taxon>
        <taxon>Tracheophyta</taxon>
        <taxon>Spermatophyta</taxon>
        <taxon>Magnoliopsida</taxon>
        <taxon>Liliopsida</taxon>
        <taxon>Acoraceae</taxon>
        <taxon>Acorus</taxon>
    </lineage>
</organism>
<comment type="caution">
    <text evidence="2">The sequence shown here is derived from an EMBL/GenBank/DDBJ whole genome shotgun (WGS) entry which is preliminary data.</text>
</comment>
<evidence type="ECO:0000313" key="3">
    <source>
        <dbReference type="Proteomes" id="UP001180020"/>
    </source>
</evidence>
<reference evidence="2" key="1">
    <citation type="journal article" date="2023" name="Nat. Commun.">
        <title>Diploid and tetraploid genomes of Acorus and the evolution of monocots.</title>
        <authorList>
            <person name="Ma L."/>
            <person name="Liu K.W."/>
            <person name="Li Z."/>
            <person name="Hsiao Y.Y."/>
            <person name="Qi Y."/>
            <person name="Fu T."/>
            <person name="Tang G.D."/>
            <person name="Zhang D."/>
            <person name="Sun W.H."/>
            <person name="Liu D.K."/>
            <person name="Li Y."/>
            <person name="Chen G.Z."/>
            <person name="Liu X.D."/>
            <person name="Liao X.Y."/>
            <person name="Jiang Y.T."/>
            <person name="Yu X."/>
            <person name="Hao Y."/>
            <person name="Huang J."/>
            <person name="Zhao X.W."/>
            <person name="Ke S."/>
            <person name="Chen Y.Y."/>
            <person name="Wu W.L."/>
            <person name="Hsu J.L."/>
            <person name="Lin Y.F."/>
            <person name="Huang M.D."/>
            <person name="Li C.Y."/>
            <person name="Huang L."/>
            <person name="Wang Z.W."/>
            <person name="Zhao X."/>
            <person name="Zhong W.Y."/>
            <person name="Peng D.H."/>
            <person name="Ahmad S."/>
            <person name="Lan S."/>
            <person name="Zhang J.S."/>
            <person name="Tsai W.C."/>
            <person name="Van de Peer Y."/>
            <person name="Liu Z.J."/>
        </authorList>
    </citation>
    <scope>NUCLEOTIDE SEQUENCE</scope>
    <source>
        <strain evidence="2">CP</strain>
    </source>
</reference>
<proteinExistence type="predicted"/>
<name>A0AAV9EVH5_ACOCL</name>
<evidence type="ECO:0000313" key="2">
    <source>
        <dbReference type="EMBL" id="KAK1316803.1"/>
    </source>
</evidence>
<feature type="compositionally biased region" description="Basic and acidic residues" evidence="1">
    <location>
        <begin position="60"/>
        <end position="69"/>
    </location>
</feature>
<gene>
    <name evidence="2" type="ORF">QJS10_CPA05g02343</name>
</gene>
<dbReference type="EMBL" id="JAUJYO010000005">
    <property type="protein sequence ID" value="KAK1316803.1"/>
    <property type="molecule type" value="Genomic_DNA"/>
</dbReference>
<reference evidence="2" key="2">
    <citation type="submission" date="2023-06" db="EMBL/GenBank/DDBJ databases">
        <authorList>
            <person name="Ma L."/>
            <person name="Liu K.-W."/>
            <person name="Li Z."/>
            <person name="Hsiao Y.-Y."/>
            <person name="Qi Y."/>
            <person name="Fu T."/>
            <person name="Tang G."/>
            <person name="Zhang D."/>
            <person name="Sun W.-H."/>
            <person name="Liu D.-K."/>
            <person name="Li Y."/>
            <person name="Chen G.-Z."/>
            <person name="Liu X.-D."/>
            <person name="Liao X.-Y."/>
            <person name="Jiang Y.-T."/>
            <person name="Yu X."/>
            <person name="Hao Y."/>
            <person name="Huang J."/>
            <person name="Zhao X.-W."/>
            <person name="Ke S."/>
            <person name="Chen Y.-Y."/>
            <person name="Wu W.-L."/>
            <person name="Hsu J.-L."/>
            <person name="Lin Y.-F."/>
            <person name="Huang M.-D."/>
            <person name="Li C.-Y."/>
            <person name="Huang L."/>
            <person name="Wang Z.-W."/>
            <person name="Zhao X."/>
            <person name="Zhong W.-Y."/>
            <person name="Peng D.-H."/>
            <person name="Ahmad S."/>
            <person name="Lan S."/>
            <person name="Zhang J.-S."/>
            <person name="Tsai W.-C."/>
            <person name="Van De Peer Y."/>
            <person name="Liu Z.-J."/>
        </authorList>
    </citation>
    <scope>NUCLEOTIDE SEQUENCE</scope>
    <source>
        <strain evidence="2">CP</strain>
        <tissue evidence="2">Leaves</tissue>
    </source>
</reference>
<feature type="region of interest" description="Disordered" evidence="1">
    <location>
        <begin position="131"/>
        <end position="163"/>
    </location>
</feature>
<dbReference type="PANTHER" id="PTHR34130:SF5">
    <property type="entry name" value="OS08G0243800 PROTEIN"/>
    <property type="match status" value="1"/>
</dbReference>
<keyword evidence="3" id="KW-1185">Reference proteome</keyword>
<accession>A0AAV9EVH5</accession>
<dbReference type="AlphaFoldDB" id="A0AAV9EVH5"/>
<sequence length="181" mass="20208">MAATLDHDHNTTTTTLFEFDSDSTSEMCAAEDVFLRGRLLPYRPPQTTEEEQPKPTTHHGKTESFDESNRGSAKGRFLKGGSSSSSLEYRKLRRARSERPPPPASAAKPNWYWIVFGSVKLPGEMEMRDIRSRQRRRQPPPPPPLSLEGRKTASGKSGSGWRLLKSLSCKGHDDISNAVIV</sequence>
<feature type="region of interest" description="Disordered" evidence="1">
    <location>
        <begin position="38"/>
        <end position="105"/>
    </location>
</feature>
<evidence type="ECO:0000256" key="1">
    <source>
        <dbReference type="SAM" id="MobiDB-lite"/>
    </source>
</evidence>
<dbReference type="Proteomes" id="UP001180020">
    <property type="component" value="Unassembled WGS sequence"/>
</dbReference>
<dbReference type="PANTHER" id="PTHR34130">
    <property type="entry name" value="OS08G0243800 PROTEIN"/>
    <property type="match status" value="1"/>
</dbReference>